<evidence type="ECO:0000313" key="1">
    <source>
        <dbReference type="EMBL" id="RJG02034.1"/>
    </source>
</evidence>
<name>A0A3A3G2D2_9BURK</name>
<dbReference type="AlphaFoldDB" id="A0A3A3G2D2"/>
<dbReference type="Proteomes" id="UP000266327">
    <property type="component" value="Unassembled WGS sequence"/>
</dbReference>
<evidence type="ECO:0000313" key="2">
    <source>
        <dbReference type="Proteomes" id="UP000266327"/>
    </source>
</evidence>
<comment type="caution">
    <text evidence="1">The sequence shown here is derived from an EMBL/GenBank/DDBJ whole genome shotgun (WGS) entry which is preliminary data.</text>
</comment>
<gene>
    <name evidence="1" type="ORF">D3878_10960</name>
</gene>
<keyword evidence="2" id="KW-1185">Reference proteome</keyword>
<reference evidence="2" key="1">
    <citation type="submission" date="2018-09" db="EMBL/GenBank/DDBJ databases">
        <authorList>
            <person name="Zhu H."/>
        </authorList>
    </citation>
    <scope>NUCLEOTIDE SEQUENCE [LARGE SCALE GENOMIC DNA]</scope>
    <source>
        <strain evidence="2">K1S02-23</strain>
    </source>
</reference>
<dbReference type="EMBL" id="QYUQ01000002">
    <property type="protein sequence ID" value="RJG02034.1"/>
    <property type="molecule type" value="Genomic_DNA"/>
</dbReference>
<sequence>MFQCKLYGGLNVALFAAAVVSDAIKLIRQNRFFSNHRCNCIGELLFSASTKLYVVQVLENRSRQNIAADDAHVGGGIFQRWVFDDAIEFQDAIADCGPIDDAI</sequence>
<proteinExistence type="predicted"/>
<protein>
    <submittedName>
        <fullName evidence="1">Uncharacterized protein</fullName>
    </submittedName>
</protein>
<organism evidence="1 2">
    <name type="scientific">Noviherbaspirillum sedimenti</name>
    <dbReference type="NCBI Taxonomy" id="2320865"/>
    <lineage>
        <taxon>Bacteria</taxon>
        <taxon>Pseudomonadati</taxon>
        <taxon>Pseudomonadota</taxon>
        <taxon>Betaproteobacteria</taxon>
        <taxon>Burkholderiales</taxon>
        <taxon>Oxalobacteraceae</taxon>
        <taxon>Noviherbaspirillum</taxon>
    </lineage>
</organism>
<accession>A0A3A3G2D2</accession>